<comment type="caution">
    <text evidence="3">The sequence shown here is derived from an EMBL/GenBank/DDBJ whole genome shotgun (WGS) entry which is preliminary data.</text>
</comment>
<feature type="domain" description="Transcription factor tau subunit sfc3/Tfc3 C-terminal" evidence="2">
    <location>
        <begin position="738"/>
        <end position="1154"/>
    </location>
</feature>
<reference evidence="3" key="1">
    <citation type="journal article" date="2021" name="IMA Fungus">
        <title>Genomic characterization of three marine fungi, including Emericellopsis atlantica sp. nov. with signatures of a generalist lifestyle and marine biomass degradation.</title>
        <authorList>
            <person name="Hagestad O.C."/>
            <person name="Hou L."/>
            <person name="Andersen J.H."/>
            <person name="Hansen E.H."/>
            <person name="Altermark B."/>
            <person name="Li C."/>
            <person name="Kuhnert E."/>
            <person name="Cox R.J."/>
            <person name="Crous P.W."/>
            <person name="Spatafora J.W."/>
            <person name="Lail K."/>
            <person name="Amirebrahimi M."/>
            <person name="Lipzen A."/>
            <person name="Pangilinan J."/>
            <person name="Andreopoulos W."/>
            <person name="Hayes R.D."/>
            <person name="Ng V."/>
            <person name="Grigoriev I.V."/>
            <person name="Jackson S.A."/>
            <person name="Sutton T.D.S."/>
            <person name="Dobson A.D.W."/>
            <person name="Rama T."/>
        </authorList>
    </citation>
    <scope>NUCLEOTIDE SEQUENCE</scope>
    <source>
        <strain evidence="3">TRa018bII</strain>
    </source>
</reference>
<accession>A0A9P7YK25</accession>
<proteinExistence type="predicted"/>
<evidence type="ECO:0000313" key="4">
    <source>
        <dbReference type="Proteomes" id="UP000824998"/>
    </source>
</evidence>
<name>A0A9P7YK25_9HELO</name>
<dbReference type="OrthoDB" id="5403573at2759"/>
<sequence length="1206" mass="137032">MEWAEKVVNSKPQKRAPIEGFAGRKFVNLPHEVMLLEELGRDAASIENQAPKTALDLSSVENFRQLTLNIVRQNGGIFPGDKALWLATVALWLRSEGPSLEFLPESKYSRQACDDLLASRELFKIEHTFRAKGSRKGTRPFVHTPGFDLASPSVDFTKTKIAEAHTDYYVPLEYVLPKEIADRVQKTARGRSAVTFEESAIKMPAGKDVYYYDDESDYEEGDIPMRLERRISSASSNLSTDVLPAPRARAPSFTLVSDEDDNRQPGTTGRPLKIPSRNQEWKDSAGRVLKERWAAAHSLGLRTLKKDAVRGTPAPKATYVPWSKHYNDHLSSHGWQPFVASFPDPNTGAWADGPIKRKHRSYRTKNTRHRGPEPITIMQEGSGAWSQRTFGHGVEPIFARPGRITSKEKAEEITNYYQRLLDGGFRPVVLPSKSTAGNLDIDLQPRDPSRLPQRPCGDLLPSIEPGVGMYVDMYANIPNEYVATQSSNERRESSTPMSGRDHYDEYGPRISRATGIRIPSYPLKHFTLSDDDSDGVGEVDFQRVETRRMTRTSRRAAEASVQLPYNEQLELEVVPRKQNPGLETVPKAFGIEGYSLAAEFELGSEYSPKHNSLEFIKPELTYNHCTLGEGSWVSSEWYIPLPKNVRIRFRQNRTMENLLYDDLKSDEDEELPSKPRAKRRKVGEKGAIVDPKFKTMRIQTGAITDFQGLVKDANEARRRFDVEVSEYKVGTRRDDGKRFEAKMTAQVQQRLIATIIAVKVIAGGIDGFIDWVVIVTMFPEFSMGRLARYWPSLRESHGQVIERITEDFQAAFPTAYKNGEVPAMNYDHLLDYDWSAVIDWMYANIDVTLDKKSIVLPGSRKGINEKFHIRPPEDISGKLREQTFSRFTPLIKKLEIWAGVGHVIPMKSRKALQNENTNDLDGLMIARSIVRATAITPEEYWNQRVAKERLEGLGVNYLQDALAALQSEKVIVHVKKGRATPGRSYEATFLFGQKLNRNIPAQQFIDALNFKEHLDTLHAKDINTRIRLERNCNEGTIMCITSLQAVGQLKLEAKNVPGDKMYGLTGDDQDVRRIPREKLYFDLDLLFTSLYVPNNRISVLNTLPRTRPARPDGPEIPIWMSITGRLLPKMWKDVFSTVSQTMALRSGISTKGLRETFRPSLEEWEIKMLLRWGEELGIFQRLSKRIDGWTVGEDWWLGVAWLEKNM</sequence>
<feature type="compositionally biased region" description="Basic and acidic residues" evidence="1">
    <location>
        <begin position="488"/>
        <end position="507"/>
    </location>
</feature>
<evidence type="ECO:0000313" key="3">
    <source>
        <dbReference type="EMBL" id="KAG9235223.1"/>
    </source>
</evidence>
<protein>
    <recommendedName>
        <fullName evidence="2">Transcription factor tau subunit sfc3/Tfc3 C-terminal domain-containing protein</fullName>
    </recommendedName>
</protein>
<feature type="region of interest" description="Disordered" evidence="1">
    <location>
        <begin position="249"/>
        <end position="280"/>
    </location>
</feature>
<dbReference type="AlphaFoldDB" id="A0A9P7YK25"/>
<organism evidence="3 4">
    <name type="scientific">Amylocarpus encephaloides</name>
    <dbReference type="NCBI Taxonomy" id="45428"/>
    <lineage>
        <taxon>Eukaryota</taxon>
        <taxon>Fungi</taxon>
        <taxon>Dikarya</taxon>
        <taxon>Ascomycota</taxon>
        <taxon>Pezizomycotina</taxon>
        <taxon>Leotiomycetes</taxon>
        <taxon>Helotiales</taxon>
        <taxon>Helotiales incertae sedis</taxon>
        <taxon>Amylocarpus</taxon>
    </lineage>
</organism>
<dbReference type="EMBL" id="MU251438">
    <property type="protein sequence ID" value="KAG9235223.1"/>
    <property type="molecule type" value="Genomic_DNA"/>
</dbReference>
<feature type="region of interest" description="Disordered" evidence="1">
    <location>
        <begin position="436"/>
        <end position="455"/>
    </location>
</feature>
<dbReference type="Proteomes" id="UP000824998">
    <property type="component" value="Unassembled WGS sequence"/>
</dbReference>
<dbReference type="InterPro" id="IPR046488">
    <property type="entry name" value="Sfc3/Tfc3_C"/>
</dbReference>
<feature type="region of interest" description="Disordered" evidence="1">
    <location>
        <begin position="482"/>
        <end position="507"/>
    </location>
</feature>
<dbReference type="Pfam" id="PF20222">
    <property type="entry name" value="DUF6581"/>
    <property type="match status" value="1"/>
</dbReference>
<gene>
    <name evidence="3" type="ORF">BJ875DRAFT_459649</name>
</gene>
<evidence type="ECO:0000259" key="2">
    <source>
        <dbReference type="Pfam" id="PF20222"/>
    </source>
</evidence>
<keyword evidence="4" id="KW-1185">Reference proteome</keyword>
<evidence type="ECO:0000256" key="1">
    <source>
        <dbReference type="SAM" id="MobiDB-lite"/>
    </source>
</evidence>